<keyword evidence="1" id="KW-0812">Transmembrane</keyword>
<dbReference type="EMBL" id="AOGX02000047">
    <property type="protein sequence ID" value="EOQ86897.1"/>
    <property type="molecule type" value="Genomic_DNA"/>
</dbReference>
<comment type="caution">
    <text evidence="2">The sequence shown here is derived from an EMBL/GenBank/DDBJ whole genome shotgun (WGS) entry which is preliminary data.</text>
</comment>
<feature type="transmembrane region" description="Helical" evidence="1">
    <location>
        <begin position="68"/>
        <end position="90"/>
    </location>
</feature>
<evidence type="ECO:0000313" key="3">
    <source>
        <dbReference type="Proteomes" id="UP000013996"/>
    </source>
</evidence>
<dbReference type="PANTHER" id="PTHR31610">
    <property type="entry name" value="SLR0360 PROTEIN"/>
    <property type="match status" value="1"/>
</dbReference>
<proteinExistence type="predicted"/>
<feature type="transmembrane region" description="Helical" evidence="1">
    <location>
        <begin position="121"/>
        <end position="145"/>
    </location>
</feature>
<feature type="transmembrane region" description="Helical" evidence="1">
    <location>
        <begin position="212"/>
        <end position="230"/>
    </location>
</feature>
<reference evidence="2 3" key="1">
    <citation type="submission" date="2013-04" db="EMBL/GenBank/DDBJ databases">
        <authorList>
            <person name="Harkins D.M."/>
            <person name="Durkin A.S."/>
            <person name="Brinkac L.M."/>
            <person name="Haft D.H."/>
            <person name="Selengut J.D."/>
            <person name="Sanka R."/>
            <person name="DePew J."/>
            <person name="Purushe J."/>
            <person name="Hartskeerl R.A."/>
            <person name="Ahmed A."/>
            <person name="van der Linden H."/>
            <person name="Goris M.G.A."/>
            <person name="Vinetz J.M."/>
            <person name="Sutton G.G."/>
            <person name="Nierman W.C."/>
            <person name="Fouts D.E."/>
        </authorList>
    </citation>
    <scope>NUCLEOTIDE SEQUENCE [LARGE SCALE GENOMIC DNA]</scope>
    <source>
        <strain evidence="2 3">Sao Paulo</strain>
    </source>
</reference>
<dbReference type="Proteomes" id="UP000013996">
    <property type="component" value="Unassembled WGS sequence"/>
</dbReference>
<evidence type="ECO:0000313" key="2">
    <source>
        <dbReference type="EMBL" id="EOQ86897.1"/>
    </source>
</evidence>
<feature type="transmembrane region" description="Helical" evidence="1">
    <location>
        <begin position="175"/>
        <end position="205"/>
    </location>
</feature>
<name>A0A5E8H852_9LEPT</name>
<keyword evidence="1" id="KW-1133">Transmembrane helix</keyword>
<keyword evidence="1" id="KW-0472">Membrane</keyword>
<feature type="transmembrane region" description="Helical" evidence="1">
    <location>
        <begin position="250"/>
        <end position="268"/>
    </location>
</feature>
<dbReference type="AlphaFoldDB" id="A0A5E8H852"/>
<accession>A0A5E8H852</accession>
<dbReference type="STRING" id="1249483.LEP1GSC202_0258"/>
<organism evidence="2 3">
    <name type="scientific">Leptospira yanagawae serovar Saopaulo str. Sao Paulo = ATCC 700523</name>
    <dbReference type="NCBI Taxonomy" id="1249483"/>
    <lineage>
        <taxon>Bacteria</taxon>
        <taxon>Pseudomonadati</taxon>
        <taxon>Spirochaetota</taxon>
        <taxon>Spirochaetia</taxon>
        <taxon>Leptospirales</taxon>
        <taxon>Leptospiraceae</taxon>
        <taxon>Leptospira</taxon>
    </lineage>
</organism>
<protein>
    <submittedName>
        <fullName evidence="2">Putative membrane protein</fullName>
    </submittedName>
</protein>
<sequence>MGIFNVIGSLQNIESAEASGDSFDTKTSLLVNGLGTLAGTAFGSPFPTTIYIGHPGWKALGAKHSYSMLSGVFMTVVSLFGLMGLIQALIPVEAGMAIVLWIGIIITSQAFQAIPKHHSPAVVVGLLPAFAGWAVLIIQNVFLFLDGKLQGILQELGANKEIHFSLSDIPTHLPFLPYALGGVLSLSQGFLITSMIWAAMVVFILEREWWKASLWAVIAAVLSTVGWIHAYELKGNAILNRFTEIANWDFPIAYLSLATLFLFVKFLGSKEKADPADH</sequence>
<gene>
    <name evidence="2" type="ORF">LEP1GSC202_0258</name>
</gene>
<evidence type="ECO:0000256" key="1">
    <source>
        <dbReference type="SAM" id="Phobius"/>
    </source>
</evidence>
<dbReference type="PANTHER" id="PTHR31610:SF0">
    <property type="entry name" value="SLC26A_SULP TRANSPORTER DOMAIN-CONTAINING PROTEIN"/>
    <property type="match status" value="1"/>
</dbReference>
<feature type="transmembrane region" description="Helical" evidence="1">
    <location>
        <begin position="96"/>
        <end position="114"/>
    </location>
</feature>